<evidence type="ECO:0000256" key="1">
    <source>
        <dbReference type="SAM" id="MobiDB-lite"/>
    </source>
</evidence>
<accession>A0A0D3IKS3</accession>
<proteinExistence type="predicted"/>
<organism evidence="2 3">
    <name type="scientific">Emiliania huxleyi (strain CCMP1516)</name>
    <dbReference type="NCBI Taxonomy" id="280463"/>
    <lineage>
        <taxon>Eukaryota</taxon>
        <taxon>Haptista</taxon>
        <taxon>Haptophyta</taxon>
        <taxon>Prymnesiophyceae</taxon>
        <taxon>Isochrysidales</taxon>
        <taxon>Noelaerhabdaceae</taxon>
        <taxon>Emiliania</taxon>
    </lineage>
</organism>
<evidence type="ECO:0000313" key="3">
    <source>
        <dbReference type="Proteomes" id="UP000013827"/>
    </source>
</evidence>
<dbReference type="RefSeq" id="XP_005764287.1">
    <property type="nucleotide sequence ID" value="XM_005764230.1"/>
</dbReference>
<keyword evidence="3" id="KW-1185">Reference proteome</keyword>
<protein>
    <recommendedName>
        <fullName evidence="4">RING-type domain-containing protein</fullName>
    </recommendedName>
</protein>
<dbReference type="EnsemblProtists" id="EOD11858">
    <property type="protein sequence ID" value="EOD11858"/>
    <property type="gene ID" value="EMIHUDRAFT_357618"/>
</dbReference>
<dbReference type="PaxDb" id="2903-EOD11858"/>
<dbReference type="Proteomes" id="UP000013827">
    <property type="component" value="Unassembled WGS sequence"/>
</dbReference>
<evidence type="ECO:0000313" key="2">
    <source>
        <dbReference type="EnsemblProtists" id="EOD11858"/>
    </source>
</evidence>
<sequence>MAGGGAVGARASPAQTRPLRSKSRAPRGDAPLPRVEALPAELVADLTDPTPTATRAGVHSMSRRAGDQLGGTADADRRFWKKVEEDSTLLRVLKRTALQRAPLECRAAREARLSELLQPPLSLLRARAVCFRREPGDSDGSALHERCRSWDAAPLASPFRAEVDVLDLLAEYRINSGNSVDTQPGEEVVACTICGGGVDSRPPSEAEVAAGLAVRLAIYRPCLHKACDACLSTYALSSGASALFPSNSAEDAAARRSYEALGNVAQAVMGGHLKCPLCQAVVEWPWRLTAPLLKVCRPVAERRAPVAEPRAPVG</sequence>
<reference evidence="2" key="2">
    <citation type="submission" date="2024-10" db="UniProtKB">
        <authorList>
            <consortium name="EnsemblProtists"/>
        </authorList>
    </citation>
    <scope>IDENTIFICATION</scope>
</reference>
<dbReference type="HOGENOM" id="CLU_886899_0_0_1"/>
<dbReference type="KEGG" id="ehx:EMIHUDRAFT_357618"/>
<dbReference type="AlphaFoldDB" id="A0A0D3IKS3"/>
<reference evidence="3" key="1">
    <citation type="journal article" date="2013" name="Nature">
        <title>Pan genome of the phytoplankton Emiliania underpins its global distribution.</title>
        <authorList>
            <person name="Read B.A."/>
            <person name="Kegel J."/>
            <person name="Klute M.J."/>
            <person name="Kuo A."/>
            <person name="Lefebvre S.C."/>
            <person name="Maumus F."/>
            <person name="Mayer C."/>
            <person name="Miller J."/>
            <person name="Monier A."/>
            <person name="Salamov A."/>
            <person name="Young J."/>
            <person name="Aguilar M."/>
            <person name="Claverie J.M."/>
            <person name="Frickenhaus S."/>
            <person name="Gonzalez K."/>
            <person name="Herman E.K."/>
            <person name="Lin Y.C."/>
            <person name="Napier J."/>
            <person name="Ogata H."/>
            <person name="Sarno A.F."/>
            <person name="Shmutz J."/>
            <person name="Schroeder D."/>
            <person name="de Vargas C."/>
            <person name="Verret F."/>
            <person name="von Dassow P."/>
            <person name="Valentin K."/>
            <person name="Van de Peer Y."/>
            <person name="Wheeler G."/>
            <person name="Dacks J.B."/>
            <person name="Delwiche C.F."/>
            <person name="Dyhrman S.T."/>
            <person name="Glockner G."/>
            <person name="John U."/>
            <person name="Richards T."/>
            <person name="Worden A.Z."/>
            <person name="Zhang X."/>
            <person name="Grigoriev I.V."/>
            <person name="Allen A.E."/>
            <person name="Bidle K."/>
            <person name="Borodovsky M."/>
            <person name="Bowler C."/>
            <person name="Brownlee C."/>
            <person name="Cock J.M."/>
            <person name="Elias M."/>
            <person name="Gladyshev V.N."/>
            <person name="Groth M."/>
            <person name="Guda C."/>
            <person name="Hadaegh A."/>
            <person name="Iglesias-Rodriguez M.D."/>
            <person name="Jenkins J."/>
            <person name="Jones B.M."/>
            <person name="Lawson T."/>
            <person name="Leese F."/>
            <person name="Lindquist E."/>
            <person name="Lobanov A."/>
            <person name="Lomsadze A."/>
            <person name="Malik S.B."/>
            <person name="Marsh M.E."/>
            <person name="Mackinder L."/>
            <person name="Mock T."/>
            <person name="Mueller-Roeber B."/>
            <person name="Pagarete A."/>
            <person name="Parker M."/>
            <person name="Probert I."/>
            <person name="Quesneville H."/>
            <person name="Raines C."/>
            <person name="Rensing S.A."/>
            <person name="Riano-Pachon D.M."/>
            <person name="Richier S."/>
            <person name="Rokitta S."/>
            <person name="Shiraiwa Y."/>
            <person name="Soanes D.M."/>
            <person name="van der Giezen M."/>
            <person name="Wahlund T.M."/>
            <person name="Williams B."/>
            <person name="Wilson W."/>
            <person name="Wolfe G."/>
            <person name="Wurch L.L."/>
        </authorList>
    </citation>
    <scope>NUCLEOTIDE SEQUENCE</scope>
</reference>
<evidence type="ECO:0008006" key="4">
    <source>
        <dbReference type="Google" id="ProtNLM"/>
    </source>
</evidence>
<name>A0A0D3IKS3_EMIH1</name>
<dbReference type="GeneID" id="17257961"/>
<feature type="region of interest" description="Disordered" evidence="1">
    <location>
        <begin position="1"/>
        <end position="71"/>
    </location>
</feature>